<accession>A0A163BWI9</accession>
<evidence type="ECO:0000256" key="2">
    <source>
        <dbReference type="ARBA" id="ARBA00022723"/>
    </source>
</evidence>
<sequence length="163" mass="18412">MKSSILIISCFACFILASCSKEKKANKESITIGTKKDKKSVQTTENSEVPVMLDNKGIGPIKSITFSNQIDQALANTGEQLFKSKCVACHKVDKKFIGPPMIGIYKKRSPEWVMNMIMNPDEMLKKDPVAKALFEEYNKTIMINQNIPENEARAMAEWFRTLE</sequence>
<keyword evidence="7" id="KW-1185">Reference proteome</keyword>
<dbReference type="Gene3D" id="1.10.760.10">
    <property type="entry name" value="Cytochrome c-like domain"/>
    <property type="match status" value="1"/>
</dbReference>
<proteinExistence type="predicted"/>
<protein>
    <submittedName>
        <fullName evidence="6">Cytochrome C</fullName>
    </submittedName>
</protein>
<dbReference type="InterPro" id="IPR036909">
    <property type="entry name" value="Cyt_c-like_dom_sf"/>
</dbReference>
<feature type="domain" description="Cytochrome c" evidence="5">
    <location>
        <begin position="73"/>
        <end position="163"/>
    </location>
</feature>
<dbReference type="InterPro" id="IPR009056">
    <property type="entry name" value="Cyt_c-like_dom"/>
</dbReference>
<organism evidence="6 7">
    <name type="scientific">Aquimarina aggregata</name>
    <dbReference type="NCBI Taxonomy" id="1642818"/>
    <lineage>
        <taxon>Bacteria</taxon>
        <taxon>Pseudomonadati</taxon>
        <taxon>Bacteroidota</taxon>
        <taxon>Flavobacteriia</taxon>
        <taxon>Flavobacteriales</taxon>
        <taxon>Flavobacteriaceae</taxon>
        <taxon>Aquimarina</taxon>
    </lineage>
</organism>
<dbReference type="Proteomes" id="UP000076715">
    <property type="component" value="Unassembled WGS sequence"/>
</dbReference>
<evidence type="ECO:0000259" key="5">
    <source>
        <dbReference type="PROSITE" id="PS51007"/>
    </source>
</evidence>
<comment type="caution">
    <text evidence="6">The sequence shown here is derived from an EMBL/GenBank/DDBJ whole genome shotgun (WGS) entry which is preliminary data.</text>
</comment>
<evidence type="ECO:0000256" key="1">
    <source>
        <dbReference type="ARBA" id="ARBA00022617"/>
    </source>
</evidence>
<dbReference type="PROSITE" id="PS51257">
    <property type="entry name" value="PROKAR_LIPOPROTEIN"/>
    <property type="match status" value="1"/>
</dbReference>
<evidence type="ECO:0000256" key="4">
    <source>
        <dbReference type="PROSITE-ProRule" id="PRU00433"/>
    </source>
</evidence>
<dbReference type="GO" id="GO:0020037">
    <property type="term" value="F:heme binding"/>
    <property type="evidence" value="ECO:0007669"/>
    <property type="project" value="InterPro"/>
</dbReference>
<dbReference type="EMBL" id="LQRT01000003">
    <property type="protein sequence ID" value="KZS41853.1"/>
    <property type="molecule type" value="Genomic_DNA"/>
</dbReference>
<evidence type="ECO:0000313" key="6">
    <source>
        <dbReference type="EMBL" id="KZS41853.1"/>
    </source>
</evidence>
<dbReference type="Pfam" id="PF00034">
    <property type="entry name" value="Cytochrom_C"/>
    <property type="match status" value="1"/>
</dbReference>
<dbReference type="AlphaFoldDB" id="A0A163BWI9"/>
<keyword evidence="1 4" id="KW-0349">Heme</keyword>
<name>A0A163BWI9_9FLAO</name>
<dbReference type="GO" id="GO:0009055">
    <property type="term" value="F:electron transfer activity"/>
    <property type="evidence" value="ECO:0007669"/>
    <property type="project" value="InterPro"/>
</dbReference>
<gene>
    <name evidence="6" type="ORF">AWE51_19640</name>
</gene>
<evidence type="ECO:0000313" key="7">
    <source>
        <dbReference type="Proteomes" id="UP000076715"/>
    </source>
</evidence>
<dbReference type="GO" id="GO:0046872">
    <property type="term" value="F:metal ion binding"/>
    <property type="evidence" value="ECO:0007669"/>
    <property type="project" value="UniProtKB-KW"/>
</dbReference>
<keyword evidence="2 4" id="KW-0479">Metal-binding</keyword>
<dbReference type="PROSITE" id="PS51007">
    <property type="entry name" value="CYTC"/>
    <property type="match status" value="1"/>
</dbReference>
<reference evidence="6 7" key="1">
    <citation type="submission" date="2016-01" db="EMBL/GenBank/DDBJ databases">
        <title>The draft genome sequence of Aquimarina sp. RZW4-3-2.</title>
        <authorList>
            <person name="Wang Y."/>
        </authorList>
    </citation>
    <scope>NUCLEOTIDE SEQUENCE [LARGE SCALE GENOMIC DNA]</scope>
    <source>
        <strain evidence="6 7">RZW4-3-2</strain>
    </source>
</reference>
<evidence type="ECO:0000256" key="3">
    <source>
        <dbReference type="ARBA" id="ARBA00023004"/>
    </source>
</evidence>
<dbReference type="SUPFAM" id="SSF46626">
    <property type="entry name" value="Cytochrome c"/>
    <property type="match status" value="1"/>
</dbReference>
<dbReference type="STRING" id="1642818.AWE51_19640"/>
<keyword evidence="3 4" id="KW-0408">Iron</keyword>